<feature type="transmembrane region" description="Helical" evidence="5">
    <location>
        <begin position="143"/>
        <end position="165"/>
    </location>
</feature>
<comment type="caution">
    <text evidence="6">The sequence shown here is derived from an EMBL/GenBank/DDBJ whole genome shotgun (WGS) entry which is preliminary data.</text>
</comment>
<evidence type="ECO:0000256" key="4">
    <source>
        <dbReference type="ARBA" id="ARBA00023136"/>
    </source>
</evidence>
<evidence type="ECO:0000256" key="1">
    <source>
        <dbReference type="ARBA" id="ARBA00004127"/>
    </source>
</evidence>
<keyword evidence="3 5" id="KW-1133">Transmembrane helix</keyword>
<accession>A0ABS2SED7</accession>
<feature type="transmembrane region" description="Helical" evidence="5">
    <location>
        <begin position="77"/>
        <end position="97"/>
    </location>
</feature>
<evidence type="ECO:0000256" key="5">
    <source>
        <dbReference type="SAM" id="Phobius"/>
    </source>
</evidence>
<evidence type="ECO:0000256" key="3">
    <source>
        <dbReference type="ARBA" id="ARBA00022989"/>
    </source>
</evidence>
<dbReference type="RefSeq" id="WP_204845261.1">
    <property type="nucleotide sequence ID" value="NZ_JAFBCL010000001.1"/>
</dbReference>
<proteinExistence type="predicted"/>
<reference evidence="6 7" key="1">
    <citation type="submission" date="2021-01" db="EMBL/GenBank/DDBJ databases">
        <title>Sequencing the genomes of 1000 actinobacteria strains.</title>
        <authorList>
            <person name="Klenk H.-P."/>
        </authorList>
    </citation>
    <scope>NUCLEOTIDE SEQUENCE [LARGE SCALE GENOMIC DNA]</scope>
    <source>
        <strain evidence="6 7">DSM 44581</strain>
    </source>
</reference>
<gene>
    <name evidence="6" type="ORF">JOE68_005505</name>
</gene>
<dbReference type="Proteomes" id="UP001195724">
    <property type="component" value="Unassembled WGS sequence"/>
</dbReference>
<organism evidence="6 7">
    <name type="scientific">Saccharothrix algeriensis</name>
    <dbReference type="NCBI Taxonomy" id="173560"/>
    <lineage>
        <taxon>Bacteria</taxon>
        <taxon>Bacillati</taxon>
        <taxon>Actinomycetota</taxon>
        <taxon>Actinomycetes</taxon>
        <taxon>Pseudonocardiales</taxon>
        <taxon>Pseudonocardiaceae</taxon>
        <taxon>Saccharothrix</taxon>
    </lineage>
</organism>
<evidence type="ECO:0000313" key="6">
    <source>
        <dbReference type="EMBL" id="MBM7814640.1"/>
    </source>
</evidence>
<evidence type="ECO:0000313" key="7">
    <source>
        <dbReference type="Proteomes" id="UP001195724"/>
    </source>
</evidence>
<protein>
    <submittedName>
        <fullName evidence="6">Protein-S-isoprenylcysteine O-methyltransferase Ste14</fullName>
    </submittedName>
</protein>
<sequence>MTLVALGTYVLWLALAFGVPITAMRRRTGGRDSGMRISGPVQWGGEAAFGVIGLVGLTNPVLDLLGVLPRIDPLDQLPLRALGAVTALAGVAATLYAQLSMGPSWRIGVDAAERTDLVTTGPFGVVRNPIFSSMLLTGLGLSFAVPNVVSFGGLLLLYATVSVLVRQVEEPHLISLHGADYLAYARRVGRFLPGIGRLRRDAVRPPR</sequence>
<dbReference type="Pfam" id="PF04191">
    <property type="entry name" value="PEMT"/>
    <property type="match status" value="1"/>
</dbReference>
<comment type="subcellular location">
    <subcellularLocation>
        <location evidence="1">Endomembrane system</location>
        <topology evidence="1">Multi-pass membrane protein</topology>
    </subcellularLocation>
</comment>
<keyword evidence="2 5" id="KW-0812">Transmembrane</keyword>
<dbReference type="Gene3D" id="1.20.120.1630">
    <property type="match status" value="1"/>
</dbReference>
<feature type="transmembrane region" description="Helical" evidence="5">
    <location>
        <begin position="42"/>
        <end position="65"/>
    </location>
</feature>
<dbReference type="EMBL" id="JAFBCL010000001">
    <property type="protein sequence ID" value="MBM7814640.1"/>
    <property type="molecule type" value="Genomic_DNA"/>
</dbReference>
<keyword evidence="7" id="KW-1185">Reference proteome</keyword>
<keyword evidence="4 5" id="KW-0472">Membrane</keyword>
<dbReference type="InterPro" id="IPR007318">
    <property type="entry name" value="Phopholipid_MeTrfase"/>
</dbReference>
<name>A0ABS2SED7_9PSEU</name>
<evidence type="ECO:0000256" key="2">
    <source>
        <dbReference type="ARBA" id="ARBA00022692"/>
    </source>
</evidence>